<evidence type="ECO:0000313" key="1">
    <source>
        <dbReference type="EMBL" id="KAL0111857.1"/>
    </source>
</evidence>
<proteinExistence type="predicted"/>
<protein>
    <recommendedName>
        <fullName evidence="3">Secreted protein</fullName>
    </recommendedName>
</protein>
<name>A0AAW2F8R7_9HYME</name>
<evidence type="ECO:0000313" key="2">
    <source>
        <dbReference type="Proteomes" id="UP001430953"/>
    </source>
</evidence>
<dbReference type="Proteomes" id="UP001430953">
    <property type="component" value="Unassembled WGS sequence"/>
</dbReference>
<organism evidence="1 2">
    <name type="scientific">Cardiocondyla obscurior</name>
    <dbReference type="NCBI Taxonomy" id="286306"/>
    <lineage>
        <taxon>Eukaryota</taxon>
        <taxon>Metazoa</taxon>
        <taxon>Ecdysozoa</taxon>
        <taxon>Arthropoda</taxon>
        <taxon>Hexapoda</taxon>
        <taxon>Insecta</taxon>
        <taxon>Pterygota</taxon>
        <taxon>Neoptera</taxon>
        <taxon>Endopterygota</taxon>
        <taxon>Hymenoptera</taxon>
        <taxon>Apocrita</taxon>
        <taxon>Aculeata</taxon>
        <taxon>Formicoidea</taxon>
        <taxon>Formicidae</taxon>
        <taxon>Myrmicinae</taxon>
        <taxon>Cardiocondyla</taxon>
    </lineage>
</organism>
<evidence type="ECO:0008006" key="3">
    <source>
        <dbReference type="Google" id="ProtNLM"/>
    </source>
</evidence>
<reference evidence="1 2" key="1">
    <citation type="submission" date="2023-03" db="EMBL/GenBank/DDBJ databases">
        <title>High recombination rates correlate with genetic variation in Cardiocondyla obscurior ants.</title>
        <authorList>
            <person name="Errbii M."/>
        </authorList>
    </citation>
    <scope>NUCLEOTIDE SEQUENCE [LARGE SCALE GENOMIC DNA]</scope>
    <source>
        <strain evidence="1">Alpha-2009</strain>
        <tissue evidence="1">Whole body</tissue>
    </source>
</reference>
<dbReference type="EMBL" id="JADYXP020000013">
    <property type="protein sequence ID" value="KAL0111857.1"/>
    <property type="molecule type" value="Genomic_DNA"/>
</dbReference>
<keyword evidence="2" id="KW-1185">Reference proteome</keyword>
<comment type="caution">
    <text evidence="1">The sequence shown here is derived from an EMBL/GenBank/DDBJ whole genome shotgun (WGS) entry which is preliminary data.</text>
</comment>
<gene>
    <name evidence="1" type="ORF">PUN28_013211</name>
</gene>
<dbReference type="AlphaFoldDB" id="A0AAW2F8R7"/>
<sequence>MNYCLERGRMRSHKSNRVLFLCLLISRVCEREKCYTFYVLFSVRHYAAHTKSCAVLSRYLEEILDEVEYIAASLIKSRGRGGGRDNKTCYVVKTTVKDFEFNFIYILSISYEG</sequence>
<accession>A0AAW2F8R7</accession>